<dbReference type="SUPFAM" id="SSF55144">
    <property type="entry name" value="LigT-like"/>
    <property type="match status" value="1"/>
</dbReference>
<accession>A0ABU7RXY7</accession>
<dbReference type="InterPro" id="IPR004175">
    <property type="entry name" value="RNA_CPDase"/>
</dbReference>
<dbReference type="GO" id="GO:0016874">
    <property type="term" value="F:ligase activity"/>
    <property type="evidence" value="ECO:0007669"/>
    <property type="project" value="UniProtKB-KW"/>
</dbReference>
<evidence type="ECO:0000313" key="5">
    <source>
        <dbReference type="Proteomes" id="UP001332243"/>
    </source>
</evidence>
<sequence length="215" mass="24186">MRLFVAIYPPAEVVDDVMAQVRRLRVGAVADTGVNVRLADQANLHVTVAFLGEVADDRLPEVAEALGRAVQTWRSPPTRRRDRQPVPEPTPLRLRLGGGGRFGRGRFTVLWVGLLGDVAALRRLADRTRRELRRARLPYDSRPFRPHLTLARPGDRLDRESLDEDLRTLDGYLGPSWPATELALVRSQLGPRPTYDRLATWPLTEDASEQSVSDR</sequence>
<protein>
    <recommendedName>
        <fullName evidence="2">RNA 2',3'-cyclic phosphodiesterase</fullName>
        <shortName evidence="2">RNA 2',3'-CPDase</shortName>
        <ecNumber evidence="2">3.1.4.58</ecNumber>
    </recommendedName>
</protein>
<comment type="caution">
    <text evidence="4">The sequence shown here is derived from an EMBL/GenBank/DDBJ whole genome shotgun (WGS) entry which is preliminary data.</text>
</comment>
<dbReference type="EMBL" id="JAZGQK010000020">
    <property type="protein sequence ID" value="MEE6261389.1"/>
    <property type="molecule type" value="Genomic_DNA"/>
</dbReference>
<comment type="similarity">
    <text evidence="2">Belongs to the 2H phosphoesterase superfamily. ThpR family.</text>
</comment>
<dbReference type="InterPro" id="IPR009097">
    <property type="entry name" value="Cyclic_Pdiesterase"/>
</dbReference>
<reference evidence="4 5" key="1">
    <citation type="submission" date="2024-01" db="EMBL/GenBank/DDBJ databases">
        <title>Genome insights into Plantactinospora sonchi sp. nov.</title>
        <authorList>
            <person name="Wang L."/>
        </authorList>
    </citation>
    <scope>NUCLEOTIDE SEQUENCE [LARGE SCALE GENOMIC DNA]</scope>
    <source>
        <strain evidence="4 5">NEAU-QY2</strain>
    </source>
</reference>
<keyword evidence="4" id="KW-0436">Ligase</keyword>
<evidence type="ECO:0000256" key="1">
    <source>
        <dbReference type="ARBA" id="ARBA00022801"/>
    </source>
</evidence>
<proteinExistence type="inferred from homology"/>
<name>A0ABU7RXY7_9ACTN</name>
<evidence type="ECO:0000256" key="3">
    <source>
        <dbReference type="SAM" id="MobiDB-lite"/>
    </source>
</evidence>
<dbReference type="PANTHER" id="PTHR35561:SF1">
    <property type="entry name" value="RNA 2',3'-CYCLIC PHOSPHODIESTERASE"/>
    <property type="match status" value="1"/>
</dbReference>
<feature type="region of interest" description="Disordered" evidence="3">
    <location>
        <begin position="73"/>
        <end position="95"/>
    </location>
</feature>
<comment type="catalytic activity">
    <reaction evidence="2">
        <text>a 3'-end 2',3'-cyclophospho-ribonucleotide-RNA + H2O = a 3'-end 2'-phospho-ribonucleotide-RNA + H(+)</text>
        <dbReference type="Rhea" id="RHEA:11828"/>
        <dbReference type="Rhea" id="RHEA-COMP:10464"/>
        <dbReference type="Rhea" id="RHEA-COMP:17353"/>
        <dbReference type="ChEBI" id="CHEBI:15377"/>
        <dbReference type="ChEBI" id="CHEBI:15378"/>
        <dbReference type="ChEBI" id="CHEBI:83064"/>
        <dbReference type="ChEBI" id="CHEBI:173113"/>
        <dbReference type="EC" id="3.1.4.58"/>
    </reaction>
</comment>
<organism evidence="4 5">
    <name type="scientific">Plantactinospora sonchi</name>
    <dbReference type="NCBI Taxonomy" id="1544735"/>
    <lineage>
        <taxon>Bacteria</taxon>
        <taxon>Bacillati</taxon>
        <taxon>Actinomycetota</taxon>
        <taxon>Actinomycetes</taxon>
        <taxon>Micromonosporales</taxon>
        <taxon>Micromonosporaceae</taxon>
        <taxon>Plantactinospora</taxon>
    </lineage>
</organism>
<dbReference type="Proteomes" id="UP001332243">
    <property type="component" value="Unassembled WGS sequence"/>
</dbReference>
<keyword evidence="5" id="KW-1185">Reference proteome</keyword>
<dbReference type="Gene3D" id="3.90.1140.10">
    <property type="entry name" value="Cyclic phosphodiesterase"/>
    <property type="match status" value="1"/>
</dbReference>
<evidence type="ECO:0000313" key="4">
    <source>
        <dbReference type="EMBL" id="MEE6261389.1"/>
    </source>
</evidence>
<dbReference type="HAMAP" id="MF_01940">
    <property type="entry name" value="RNA_CPDase"/>
    <property type="match status" value="1"/>
</dbReference>
<dbReference type="PANTHER" id="PTHR35561">
    <property type="entry name" value="RNA 2',3'-CYCLIC PHOSPHODIESTERASE"/>
    <property type="match status" value="1"/>
</dbReference>
<feature type="short sequence motif" description="HXTX 2" evidence="2">
    <location>
        <begin position="147"/>
        <end position="150"/>
    </location>
</feature>
<comment type="function">
    <text evidence="2">Hydrolyzes RNA 2',3'-cyclic phosphodiester to an RNA 2'-phosphomonoester.</text>
</comment>
<dbReference type="Pfam" id="PF13563">
    <property type="entry name" value="2_5_RNA_ligase2"/>
    <property type="match status" value="1"/>
</dbReference>
<dbReference type="EC" id="3.1.4.58" evidence="2"/>
<keyword evidence="1 2" id="KW-0378">Hydrolase</keyword>
<feature type="short sequence motif" description="HXTX 1" evidence="2">
    <location>
        <begin position="45"/>
        <end position="48"/>
    </location>
</feature>
<feature type="active site" description="Proton acceptor" evidence="2">
    <location>
        <position position="147"/>
    </location>
</feature>
<gene>
    <name evidence="4" type="ORF">V1633_23175</name>
</gene>
<feature type="active site" description="Proton donor" evidence="2">
    <location>
        <position position="45"/>
    </location>
</feature>
<evidence type="ECO:0000256" key="2">
    <source>
        <dbReference type="HAMAP-Rule" id="MF_01940"/>
    </source>
</evidence>